<dbReference type="OrthoDB" id="9805052at2"/>
<dbReference type="Pfam" id="PF06988">
    <property type="entry name" value="NifT"/>
    <property type="match status" value="1"/>
</dbReference>
<dbReference type="EMBL" id="MRCE01000006">
    <property type="protein sequence ID" value="OKH39122.1"/>
    <property type="molecule type" value="Genomic_DNA"/>
</dbReference>
<dbReference type="NCBIfam" id="TIGR02934">
    <property type="entry name" value="nifT_nitrog"/>
    <property type="match status" value="1"/>
</dbReference>
<name>A0A1U7IPC5_9CYAN</name>
<protein>
    <submittedName>
        <fullName evidence="1">Putative nitrogen fixation protein NifT</fullName>
    </submittedName>
</protein>
<organism evidence="1 2">
    <name type="scientific">[Phormidium ambiguum] IAM M-71</name>
    <dbReference type="NCBI Taxonomy" id="454136"/>
    <lineage>
        <taxon>Bacteria</taxon>
        <taxon>Bacillati</taxon>
        <taxon>Cyanobacteriota</taxon>
        <taxon>Cyanophyceae</taxon>
        <taxon>Oscillatoriophycideae</taxon>
        <taxon>Aerosakkonematales</taxon>
        <taxon>Aerosakkonemataceae</taxon>
        <taxon>Floridanema</taxon>
    </lineage>
</organism>
<dbReference type="InterPro" id="IPR024044">
    <property type="entry name" value="NifT/FixU_barrel-like_dom_sf"/>
</dbReference>
<dbReference type="Proteomes" id="UP000185860">
    <property type="component" value="Unassembled WGS sequence"/>
</dbReference>
<gene>
    <name evidence="1" type="ORF">NIES2119_08315</name>
</gene>
<reference evidence="1 2" key="1">
    <citation type="submission" date="2016-11" db="EMBL/GenBank/DDBJ databases">
        <title>Draft Genome Sequences of Nine Cyanobacterial Strains from Diverse Habitats.</title>
        <authorList>
            <person name="Zhu T."/>
            <person name="Hou S."/>
            <person name="Lu X."/>
            <person name="Hess W.R."/>
        </authorList>
    </citation>
    <scope>NUCLEOTIDE SEQUENCE [LARGE SCALE GENOMIC DNA]</scope>
    <source>
        <strain evidence="1 2">IAM M-71</strain>
    </source>
</reference>
<dbReference type="SUPFAM" id="SSF159203">
    <property type="entry name" value="NifT/FixU-like"/>
    <property type="match status" value="1"/>
</dbReference>
<dbReference type="AlphaFoldDB" id="A0A1U7IPC5"/>
<evidence type="ECO:0000313" key="2">
    <source>
        <dbReference type="Proteomes" id="UP000185860"/>
    </source>
</evidence>
<evidence type="ECO:0000313" key="1">
    <source>
        <dbReference type="EMBL" id="OKH39122.1"/>
    </source>
</evidence>
<comment type="caution">
    <text evidence="1">The sequence shown here is derived from an EMBL/GenBank/DDBJ whole genome shotgun (WGS) entry which is preliminary data.</text>
</comment>
<dbReference type="InterPro" id="IPR009727">
    <property type="entry name" value="NifT"/>
</dbReference>
<dbReference type="STRING" id="454136.NIES2119_08315"/>
<accession>A0A1U7IPC5</accession>
<dbReference type="GO" id="GO:0009399">
    <property type="term" value="P:nitrogen fixation"/>
    <property type="evidence" value="ECO:0007669"/>
    <property type="project" value="InterPro"/>
</dbReference>
<dbReference type="RefSeq" id="WP_073592984.1">
    <property type="nucleotide sequence ID" value="NZ_MRCE01000006.1"/>
</dbReference>
<dbReference type="Gene3D" id="2.40.50.240">
    <property type="entry name" value="NifT/FixU-like"/>
    <property type="match status" value="1"/>
</dbReference>
<sequence length="67" mass="7531">MKVMLSRNSNGTLLVYVAKKDLEEEVVSESETDAGRVFKLANGWELVAPNFTDSTQLPQTIEMKRIT</sequence>
<proteinExistence type="predicted"/>